<feature type="compositionally biased region" description="Polar residues" evidence="8">
    <location>
        <begin position="652"/>
        <end position="662"/>
    </location>
</feature>
<dbReference type="PANTHER" id="PTHR12983">
    <property type="entry name" value="RING FINGER 10 FAMILY MEMBER"/>
    <property type="match status" value="1"/>
</dbReference>
<dbReference type="PANTHER" id="PTHR12983:SF9">
    <property type="entry name" value="E3 UBIQUITIN-PROTEIN LIGASE RNF10"/>
    <property type="match status" value="1"/>
</dbReference>
<evidence type="ECO:0000256" key="5">
    <source>
        <dbReference type="ARBA" id="ARBA00022833"/>
    </source>
</evidence>
<dbReference type="PROSITE" id="PS00518">
    <property type="entry name" value="ZF_RING_1"/>
    <property type="match status" value="1"/>
</dbReference>
<dbReference type="SUPFAM" id="SSF57850">
    <property type="entry name" value="RING/U-box"/>
    <property type="match status" value="1"/>
</dbReference>
<accession>A0A061BFN6</accession>
<sequence>MSKQAKFNPNNSATFVPTSLSSSSSQTSQQNMSSHSAPPAANPKSRSGANGKKGPKNQKPRESHNNNNQRRGVITQDDFSIDLEDEMLALGSFPRARRGQVSINHLLDFSLPSREDQLQGQAPPVRRRRRSSNKDRHRIHLVGQQFVNANYKFIVDYRFDYKAQILDPNVLLDHNHILRVIVPKGHHCPICLTEDVIAPRMISCGHIFCHSCLLSFLDSEPLEKKKEGQYYHPKKLKECPLCSEYVRPAEVVPVLVNDVDERFEIPQIGQDVVLKLMARPMDNILPIPHSLNLNHTKIGNSPWYSDTELYQYARILKGGLKFVVDQYEAEKVAIIKQYEEDKLLYNDDGKYVNKALSEIDEQLKLMKSSFGDNYNEPNTLVNSMENLSISKNDSGLDDSNCFFFYQTSFNSTTRFFLSPLDVKVLLRTYGSYANFPTTLLVKVDNVNYGYMVTEQLLKRYKYMGHLPCGAEFAFIDVNWKNMLPPEIYKLFSKELSDRRRKLLSRLKREDRDKKTYETEIEKKAREFYMQENQGWGSYDFLSSQENFGSWSESALPDQLHPLGDDEIRDQDGEEEEGEVEGETAKEKADAKPDYTTTVWGTKIPKSTPGDNHDEFDDDPFNTEELLKFALSTDQDQNGGKKKKKGRKKLLVLSTTGNTRNYK</sequence>
<evidence type="ECO:0000256" key="3">
    <source>
        <dbReference type="ARBA" id="ARBA00022723"/>
    </source>
</evidence>
<keyword evidence="12" id="KW-1185">Reference proteome</keyword>
<dbReference type="GO" id="GO:0005737">
    <property type="term" value="C:cytoplasm"/>
    <property type="evidence" value="ECO:0007669"/>
    <property type="project" value="UniProtKB-SubCell"/>
</dbReference>
<feature type="domain" description="RING-type" evidence="9">
    <location>
        <begin position="188"/>
        <end position="243"/>
    </location>
</feature>
<dbReference type="SMART" id="SM00184">
    <property type="entry name" value="RING"/>
    <property type="match status" value="1"/>
</dbReference>
<dbReference type="GO" id="GO:0045944">
    <property type="term" value="P:positive regulation of transcription by RNA polymerase II"/>
    <property type="evidence" value="ECO:0007669"/>
    <property type="project" value="TreeGrafter"/>
</dbReference>
<feature type="compositionally biased region" description="Low complexity" evidence="8">
    <location>
        <begin position="12"/>
        <end position="36"/>
    </location>
</feature>
<comment type="subcellular location">
    <subcellularLocation>
        <location evidence="1">Cytoplasm</location>
    </subcellularLocation>
</comment>
<dbReference type="EMBL" id="LK052910">
    <property type="protein sequence ID" value="CDR46697.1"/>
    <property type="molecule type" value="Genomic_DNA"/>
</dbReference>
<gene>
    <name evidence="11" type="ORF">BON22_1081</name>
    <name evidence="10" type="ORF">CYFA0S_25e01068g</name>
</gene>
<keyword evidence="3" id="KW-0479">Metal-binding</keyword>
<evidence type="ECO:0000256" key="6">
    <source>
        <dbReference type="PROSITE-ProRule" id="PRU00175"/>
    </source>
</evidence>
<evidence type="ECO:0000313" key="12">
    <source>
        <dbReference type="Proteomes" id="UP000189513"/>
    </source>
</evidence>
<dbReference type="InterPro" id="IPR017907">
    <property type="entry name" value="Znf_RING_CS"/>
</dbReference>
<reference evidence="11" key="3">
    <citation type="submission" date="2017-01" db="EMBL/GenBank/DDBJ databases">
        <authorList>
            <person name="Mah S.A."/>
            <person name="Swanson W.J."/>
            <person name="Moy G.W."/>
            <person name="Vacquier V.D."/>
        </authorList>
    </citation>
    <scope>NUCLEOTIDE SEQUENCE [LARGE SCALE GENOMIC DNA]</scope>
    <source>
        <strain evidence="11">65</strain>
    </source>
</reference>
<keyword evidence="2" id="KW-0963">Cytoplasm</keyword>
<feature type="region of interest" description="Disordered" evidence="8">
    <location>
        <begin position="1"/>
        <end position="78"/>
    </location>
</feature>
<dbReference type="PROSITE" id="PS50089">
    <property type="entry name" value="ZF_RING_2"/>
    <property type="match status" value="1"/>
</dbReference>
<organism evidence="10">
    <name type="scientific">Cyberlindnera fabianii</name>
    <name type="common">Yeast</name>
    <name type="synonym">Hansenula fabianii</name>
    <dbReference type="NCBI Taxonomy" id="36022"/>
    <lineage>
        <taxon>Eukaryota</taxon>
        <taxon>Fungi</taxon>
        <taxon>Dikarya</taxon>
        <taxon>Ascomycota</taxon>
        <taxon>Saccharomycotina</taxon>
        <taxon>Saccharomycetes</taxon>
        <taxon>Phaffomycetales</taxon>
        <taxon>Phaffomycetaceae</taxon>
        <taxon>Cyberlindnera</taxon>
    </lineage>
</organism>
<evidence type="ECO:0000256" key="1">
    <source>
        <dbReference type="ARBA" id="ARBA00004496"/>
    </source>
</evidence>
<keyword evidence="5" id="KW-0862">Zinc</keyword>
<dbReference type="InterPro" id="IPR018957">
    <property type="entry name" value="Znf_C3HC4_RING-type"/>
</dbReference>
<proteinExistence type="predicted"/>
<dbReference type="Pfam" id="PF00097">
    <property type="entry name" value="zf-C3HC4"/>
    <property type="match status" value="1"/>
</dbReference>
<dbReference type="OMA" id="PRWKKCP"/>
<dbReference type="OrthoDB" id="302966at2759"/>
<keyword evidence="4 6" id="KW-0863">Zinc-finger</keyword>
<protein>
    <submittedName>
        <fullName evidence="10">CYFA0S25e01068g1_1</fullName>
    </submittedName>
    <submittedName>
        <fullName evidence="11">RING-finger protein MAG2</fullName>
    </submittedName>
</protein>
<dbReference type="InterPro" id="IPR001841">
    <property type="entry name" value="Znf_RING"/>
</dbReference>
<evidence type="ECO:0000313" key="10">
    <source>
        <dbReference type="EMBL" id="CDR46697.1"/>
    </source>
</evidence>
<keyword evidence="7" id="KW-0175">Coiled coil</keyword>
<dbReference type="Proteomes" id="UP000189513">
    <property type="component" value="Unassembled WGS sequence"/>
</dbReference>
<feature type="region of interest" description="Disordered" evidence="8">
    <location>
        <begin position="114"/>
        <end position="136"/>
    </location>
</feature>
<name>A0A061BFN6_CYBFA</name>
<feature type="region of interest" description="Disordered" evidence="8">
    <location>
        <begin position="551"/>
        <end position="662"/>
    </location>
</feature>
<feature type="coiled-coil region" evidence="7">
    <location>
        <begin position="499"/>
        <end position="526"/>
    </location>
</feature>
<evidence type="ECO:0000256" key="7">
    <source>
        <dbReference type="SAM" id="Coils"/>
    </source>
</evidence>
<dbReference type="VEuPathDB" id="FungiDB:BON22_1081"/>
<dbReference type="GO" id="GO:0000976">
    <property type="term" value="F:transcription cis-regulatory region binding"/>
    <property type="evidence" value="ECO:0007669"/>
    <property type="project" value="TreeGrafter"/>
</dbReference>
<evidence type="ECO:0000313" key="11">
    <source>
        <dbReference type="EMBL" id="ONH68995.1"/>
    </source>
</evidence>
<dbReference type="EMBL" id="MPUK01000002">
    <property type="protein sequence ID" value="ONH68995.1"/>
    <property type="molecule type" value="Genomic_DNA"/>
</dbReference>
<feature type="compositionally biased region" description="Basic residues" evidence="8">
    <location>
        <begin position="639"/>
        <end position="649"/>
    </location>
</feature>
<dbReference type="InterPro" id="IPR013083">
    <property type="entry name" value="Znf_RING/FYVE/PHD"/>
</dbReference>
<feature type="compositionally biased region" description="Acidic residues" evidence="8">
    <location>
        <begin position="564"/>
        <end position="581"/>
    </location>
</feature>
<feature type="compositionally biased region" description="Polar residues" evidence="8">
    <location>
        <begin position="1"/>
        <end position="11"/>
    </location>
</feature>
<evidence type="ECO:0000256" key="4">
    <source>
        <dbReference type="ARBA" id="ARBA00022771"/>
    </source>
</evidence>
<reference evidence="10" key="1">
    <citation type="journal article" date="2014" name="Genome Announc.">
        <title>Genome sequence of the yeast Cyberlindnera fabianii (Hansenula fabianii).</title>
        <authorList>
            <person name="Freel K.C."/>
            <person name="Sarilar V."/>
            <person name="Neuveglise C."/>
            <person name="Devillers H."/>
            <person name="Friedrich A."/>
            <person name="Schacherer J."/>
        </authorList>
    </citation>
    <scope>NUCLEOTIDE SEQUENCE</scope>
    <source>
        <strain evidence="10">YJS4271</strain>
    </source>
</reference>
<dbReference type="Gene3D" id="3.30.40.10">
    <property type="entry name" value="Zinc/RING finger domain, C3HC4 (zinc finger)"/>
    <property type="match status" value="1"/>
</dbReference>
<dbReference type="InterPro" id="IPR039739">
    <property type="entry name" value="MAG2/RNF10"/>
</dbReference>
<dbReference type="GO" id="GO:0008270">
    <property type="term" value="F:zinc ion binding"/>
    <property type="evidence" value="ECO:0007669"/>
    <property type="project" value="UniProtKB-KW"/>
</dbReference>
<feature type="compositionally biased region" description="Basic residues" evidence="8">
    <location>
        <begin position="125"/>
        <end position="136"/>
    </location>
</feature>
<dbReference type="AlphaFoldDB" id="A0A061BFN6"/>
<evidence type="ECO:0000259" key="9">
    <source>
        <dbReference type="PROSITE" id="PS50089"/>
    </source>
</evidence>
<feature type="compositionally biased region" description="Basic and acidic residues" evidence="8">
    <location>
        <begin position="582"/>
        <end position="592"/>
    </location>
</feature>
<evidence type="ECO:0000256" key="8">
    <source>
        <dbReference type="SAM" id="MobiDB-lite"/>
    </source>
</evidence>
<reference evidence="12" key="2">
    <citation type="journal article" date="2017" name="Genome Announc.">
        <title>Genome sequences of Cyberlindnera fabianii 65, Pichia kudriavzevii 129, and Saccharomyces cerevisiae 131 isolated from fermented masau fruits in Zimbabwe.</title>
        <authorList>
            <person name="van Rijswijck I.M.H."/>
            <person name="Derks M.F.L."/>
            <person name="Abee T."/>
            <person name="de Ridder D."/>
            <person name="Smid E.J."/>
        </authorList>
    </citation>
    <scope>NUCLEOTIDE SEQUENCE [LARGE SCALE GENOMIC DNA]</scope>
    <source>
        <strain evidence="12">65</strain>
    </source>
</reference>
<evidence type="ECO:0000256" key="2">
    <source>
        <dbReference type="ARBA" id="ARBA00022490"/>
    </source>
</evidence>